<gene>
    <name evidence="4" type="ORF">E3Q03_01333</name>
    <name evidence="3" type="ORF">E3Q22_01959</name>
</gene>
<name>A0A4T0TWA9_9BASI</name>
<sequence length="135" mass="15683">MKFSIALATTAAILSVASAVPVYLERRDPVYLERRGAGARSASVRRGALDEVLPTKRGVLTRDEHDHHDDHIDFHHLSHDEEKALYQTGDYYPELFSEEAYDHKAEHKSEEKHDDKHDEHDDKHDEHDDHEQEEH</sequence>
<dbReference type="EMBL" id="SPRC01000016">
    <property type="protein sequence ID" value="TIB80430.1"/>
    <property type="molecule type" value="Genomic_DNA"/>
</dbReference>
<dbReference type="Proteomes" id="UP000310685">
    <property type="component" value="Unassembled WGS sequence"/>
</dbReference>
<dbReference type="Proteomes" id="UP000305362">
    <property type="component" value="Unassembled WGS sequence"/>
</dbReference>
<evidence type="ECO:0000313" key="3">
    <source>
        <dbReference type="EMBL" id="TIB80430.1"/>
    </source>
</evidence>
<organism evidence="3 6">
    <name type="scientific">Wallemia mellicola</name>
    <dbReference type="NCBI Taxonomy" id="1708541"/>
    <lineage>
        <taxon>Eukaryota</taxon>
        <taxon>Fungi</taxon>
        <taxon>Dikarya</taxon>
        <taxon>Basidiomycota</taxon>
        <taxon>Wallemiomycotina</taxon>
        <taxon>Wallemiomycetes</taxon>
        <taxon>Wallemiales</taxon>
        <taxon>Wallemiaceae</taxon>
        <taxon>Wallemia</taxon>
    </lineage>
</organism>
<feature type="signal peptide" evidence="2">
    <location>
        <begin position="1"/>
        <end position="19"/>
    </location>
</feature>
<evidence type="ECO:0000256" key="1">
    <source>
        <dbReference type="SAM" id="MobiDB-lite"/>
    </source>
</evidence>
<evidence type="ECO:0000256" key="2">
    <source>
        <dbReference type="SAM" id="SignalP"/>
    </source>
</evidence>
<feature type="region of interest" description="Disordered" evidence="1">
    <location>
        <begin position="96"/>
        <end position="135"/>
    </location>
</feature>
<comment type="caution">
    <text evidence="3">The sequence shown here is derived from an EMBL/GenBank/DDBJ whole genome shotgun (WGS) entry which is preliminary data.</text>
</comment>
<feature type="chain" id="PRO_5044609289" evidence="2">
    <location>
        <begin position="20"/>
        <end position="135"/>
    </location>
</feature>
<evidence type="ECO:0000313" key="5">
    <source>
        <dbReference type="Proteomes" id="UP000305362"/>
    </source>
</evidence>
<dbReference type="EMBL" id="SPRV01000009">
    <property type="protein sequence ID" value="TIC69586.1"/>
    <property type="molecule type" value="Genomic_DNA"/>
</dbReference>
<evidence type="ECO:0000313" key="6">
    <source>
        <dbReference type="Proteomes" id="UP000310685"/>
    </source>
</evidence>
<protein>
    <submittedName>
        <fullName evidence="3">Uncharacterized protein</fullName>
    </submittedName>
</protein>
<dbReference type="AlphaFoldDB" id="A0A4T0TWA9"/>
<feature type="compositionally biased region" description="Basic and acidic residues" evidence="1">
    <location>
        <begin position="100"/>
        <end position="135"/>
    </location>
</feature>
<proteinExistence type="predicted"/>
<keyword evidence="2" id="KW-0732">Signal</keyword>
<accession>A0A4T0TWA9</accession>
<reference evidence="5 6" key="1">
    <citation type="submission" date="2019-03" db="EMBL/GenBank/DDBJ databases">
        <title>Sequencing 25 genomes of Wallemia mellicola.</title>
        <authorList>
            <person name="Gostincar C."/>
        </authorList>
    </citation>
    <scope>NUCLEOTIDE SEQUENCE [LARGE SCALE GENOMIC DNA]</scope>
    <source>
        <strain evidence="4 5">EXF-1277</strain>
        <strain evidence="3 6">EXF-6152</strain>
    </source>
</reference>
<evidence type="ECO:0000313" key="4">
    <source>
        <dbReference type="EMBL" id="TIC69586.1"/>
    </source>
</evidence>